<evidence type="ECO:0000256" key="8">
    <source>
        <dbReference type="ARBA" id="ARBA00023004"/>
    </source>
</evidence>
<dbReference type="InterPro" id="IPR037066">
    <property type="entry name" value="Plug_dom_sf"/>
</dbReference>
<evidence type="ECO:0000256" key="14">
    <source>
        <dbReference type="PROSITE-ProRule" id="PRU01360"/>
    </source>
</evidence>
<evidence type="ECO:0000256" key="12">
    <source>
        <dbReference type="ARBA" id="ARBA00023170"/>
    </source>
</evidence>
<keyword evidence="6 14" id="KW-0812">Transmembrane</keyword>
<evidence type="ECO:0000259" key="18">
    <source>
        <dbReference type="Pfam" id="PF07715"/>
    </source>
</evidence>
<sequence length="736" mass="80756">MNSRFVLSSIAIAVSLSINALYAEEAGTTSQQLDTLKVEGSQEESAVGPDFSYVGEVSRTATKTDVPLVETPQAVSVVTREQMDDREIISIADALKYTPSIQANFYGEDNKQDWFIIRGFKQANNGLYQDGTRLYSSGFYSWQIDPYALERVEIARGPTSTLNGQMPPGGVINLISKRAQLEEDTGQVSVKIGSYDRKEVDFDVNKAISDDMAVRVVGLVRENGTQVDGLEAERTFIAPSLTWALSDETNLTLLASYQNDDSDPYLQFLPLTGTLDEASYGYISDSTSLADLIGYSDWETYQREQTSVGYELEHAFSDNLTFAQSARFSHMDIKLRQFYYYAAASNLNAFYSGDNQALIGASVNDGSSNAFNIDNRFIFTPDTHHTVLAGVDYQFLDIKDTTYDGDVLASTTSVATGAVFDLSTSNSFDDIYFFSATTQSLLTDDDLETTNTENKQLGFYLQDQITVTDNLSLHAGIRYDDTETTIHNTSTNAKTEVENGELTSSLGASYKLGNGFVPYARYAESFTPSIAFDADGNQAEPEYASLYEAGIKFQPTSFDGYVALAAYQLTRENVAQGTSGSSSFKQVGEVRNIGAELEAVVNLNRSLTVIGNLSVVDSEITDDTTSSIIGNTPVQVAENLASLWANYKFLGGSLNNLTLGAGLRHVGESYTSNTNSDTVPSFTLLDASASYRWNDYKFQLTAKNVLDKEYVATCSSDTTCFYGDRRNVIASMTYDW</sequence>
<evidence type="ECO:0000256" key="1">
    <source>
        <dbReference type="ARBA" id="ARBA00004571"/>
    </source>
</evidence>
<feature type="signal peptide" evidence="16">
    <location>
        <begin position="1"/>
        <end position="23"/>
    </location>
</feature>
<dbReference type="Gene3D" id="2.170.130.10">
    <property type="entry name" value="TonB-dependent receptor, plug domain"/>
    <property type="match status" value="1"/>
</dbReference>
<keyword evidence="3 14" id="KW-0813">Transport</keyword>
<dbReference type="PANTHER" id="PTHR32552">
    <property type="entry name" value="FERRICHROME IRON RECEPTOR-RELATED"/>
    <property type="match status" value="1"/>
</dbReference>
<evidence type="ECO:0000256" key="16">
    <source>
        <dbReference type="SAM" id="SignalP"/>
    </source>
</evidence>
<dbReference type="InterPro" id="IPR036942">
    <property type="entry name" value="Beta-barrel_TonB_sf"/>
</dbReference>
<evidence type="ECO:0000313" key="20">
    <source>
        <dbReference type="Proteomes" id="UP001209713"/>
    </source>
</evidence>
<evidence type="ECO:0000256" key="15">
    <source>
        <dbReference type="RuleBase" id="RU003357"/>
    </source>
</evidence>
<evidence type="ECO:0000256" key="13">
    <source>
        <dbReference type="ARBA" id="ARBA00023237"/>
    </source>
</evidence>
<keyword evidence="8" id="KW-0408">Iron</keyword>
<keyword evidence="20" id="KW-1185">Reference proteome</keyword>
<dbReference type="SUPFAM" id="SSF56935">
    <property type="entry name" value="Porins"/>
    <property type="match status" value="1"/>
</dbReference>
<feature type="chain" id="PRO_5047490574" evidence="16">
    <location>
        <begin position="24"/>
        <end position="736"/>
    </location>
</feature>
<keyword evidence="9" id="KW-0406">Ion transport</keyword>
<keyword evidence="12 19" id="KW-0675">Receptor</keyword>
<evidence type="ECO:0000256" key="2">
    <source>
        <dbReference type="ARBA" id="ARBA00009810"/>
    </source>
</evidence>
<dbReference type="NCBIfam" id="TIGR01783">
    <property type="entry name" value="TonB-siderophor"/>
    <property type="match status" value="1"/>
</dbReference>
<comment type="similarity">
    <text evidence="2 14 15">Belongs to the TonB-dependent receptor family.</text>
</comment>
<dbReference type="InterPro" id="IPR000531">
    <property type="entry name" value="Beta-barrel_TonB"/>
</dbReference>
<gene>
    <name evidence="19" type="ORF">OFY17_01645</name>
</gene>
<keyword evidence="10 15" id="KW-0798">TonB box</keyword>
<dbReference type="InterPro" id="IPR012910">
    <property type="entry name" value="Plug_dom"/>
</dbReference>
<evidence type="ECO:0000259" key="17">
    <source>
        <dbReference type="Pfam" id="PF00593"/>
    </source>
</evidence>
<evidence type="ECO:0000256" key="10">
    <source>
        <dbReference type="ARBA" id="ARBA00023077"/>
    </source>
</evidence>
<dbReference type="Proteomes" id="UP001209713">
    <property type="component" value="Unassembled WGS sequence"/>
</dbReference>
<evidence type="ECO:0000256" key="7">
    <source>
        <dbReference type="ARBA" id="ARBA00022729"/>
    </source>
</evidence>
<dbReference type="InterPro" id="IPR039426">
    <property type="entry name" value="TonB-dep_rcpt-like"/>
</dbReference>
<dbReference type="Pfam" id="PF00593">
    <property type="entry name" value="TonB_dep_Rec_b-barrel"/>
    <property type="match status" value="1"/>
</dbReference>
<name>A0ABT2YNW1_9GAMM</name>
<keyword evidence="11 14" id="KW-0472">Membrane</keyword>
<feature type="domain" description="TonB-dependent receptor plug" evidence="18">
    <location>
        <begin position="68"/>
        <end position="171"/>
    </location>
</feature>
<evidence type="ECO:0000256" key="6">
    <source>
        <dbReference type="ARBA" id="ARBA00022692"/>
    </source>
</evidence>
<protein>
    <submittedName>
        <fullName evidence="19">TonB-dependent siderophore receptor</fullName>
    </submittedName>
</protein>
<evidence type="ECO:0000256" key="9">
    <source>
        <dbReference type="ARBA" id="ARBA00023065"/>
    </source>
</evidence>
<keyword evidence="13 14" id="KW-0998">Cell outer membrane</keyword>
<evidence type="ECO:0000256" key="5">
    <source>
        <dbReference type="ARBA" id="ARBA00022496"/>
    </source>
</evidence>
<dbReference type="Pfam" id="PF07715">
    <property type="entry name" value="Plug"/>
    <property type="match status" value="1"/>
</dbReference>
<evidence type="ECO:0000256" key="4">
    <source>
        <dbReference type="ARBA" id="ARBA00022452"/>
    </source>
</evidence>
<organism evidence="19 20">
    <name type="scientific">Marinomonas sargassi</name>
    <dbReference type="NCBI Taxonomy" id="2984494"/>
    <lineage>
        <taxon>Bacteria</taxon>
        <taxon>Pseudomonadati</taxon>
        <taxon>Pseudomonadota</taxon>
        <taxon>Gammaproteobacteria</taxon>
        <taxon>Oceanospirillales</taxon>
        <taxon>Oceanospirillaceae</taxon>
        <taxon>Marinomonas</taxon>
    </lineage>
</organism>
<dbReference type="RefSeq" id="WP_263528949.1">
    <property type="nucleotide sequence ID" value="NZ_JAOVZB010000001.1"/>
</dbReference>
<feature type="domain" description="TonB-dependent receptor-like beta-barrel" evidence="17">
    <location>
        <begin position="243"/>
        <end position="705"/>
    </location>
</feature>
<reference evidence="19 20" key="1">
    <citation type="submission" date="2022-10" db="EMBL/GenBank/DDBJ databases">
        <title>Marinomonas transparenta sp. nov. and Marinomonas sargassi sp. nov., isolated from marine alga (Sargassum natans (L.) Gaillon).</title>
        <authorList>
            <person name="Wang Y."/>
        </authorList>
    </citation>
    <scope>NUCLEOTIDE SEQUENCE [LARGE SCALE GENOMIC DNA]</scope>
    <source>
        <strain evidence="19 20">C2222</strain>
    </source>
</reference>
<dbReference type="InterPro" id="IPR010105">
    <property type="entry name" value="TonB_sidphr_rcpt"/>
</dbReference>
<keyword evidence="5" id="KW-0410">Iron transport</keyword>
<evidence type="ECO:0000256" key="11">
    <source>
        <dbReference type="ARBA" id="ARBA00023136"/>
    </source>
</evidence>
<evidence type="ECO:0000256" key="3">
    <source>
        <dbReference type="ARBA" id="ARBA00022448"/>
    </source>
</evidence>
<dbReference type="PANTHER" id="PTHR32552:SF68">
    <property type="entry name" value="FERRICHROME OUTER MEMBRANE TRANSPORTER_PHAGE RECEPTOR"/>
    <property type="match status" value="1"/>
</dbReference>
<proteinExistence type="inferred from homology"/>
<comment type="subcellular location">
    <subcellularLocation>
        <location evidence="1 14">Cell outer membrane</location>
        <topology evidence="1 14">Multi-pass membrane protein</topology>
    </subcellularLocation>
</comment>
<dbReference type="Gene3D" id="2.40.170.20">
    <property type="entry name" value="TonB-dependent receptor, beta-barrel domain"/>
    <property type="match status" value="1"/>
</dbReference>
<dbReference type="PROSITE" id="PS52016">
    <property type="entry name" value="TONB_DEPENDENT_REC_3"/>
    <property type="match status" value="1"/>
</dbReference>
<keyword evidence="7 16" id="KW-0732">Signal</keyword>
<accession>A0ABT2YNW1</accession>
<dbReference type="CDD" id="cd01347">
    <property type="entry name" value="ligand_gated_channel"/>
    <property type="match status" value="1"/>
</dbReference>
<keyword evidence="4 14" id="KW-1134">Transmembrane beta strand</keyword>
<evidence type="ECO:0000313" key="19">
    <source>
        <dbReference type="EMBL" id="MCV2401575.1"/>
    </source>
</evidence>
<comment type="caution">
    <text evidence="19">The sequence shown here is derived from an EMBL/GenBank/DDBJ whole genome shotgun (WGS) entry which is preliminary data.</text>
</comment>
<dbReference type="EMBL" id="JAOVZB010000001">
    <property type="protein sequence ID" value="MCV2401575.1"/>
    <property type="molecule type" value="Genomic_DNA"/>
</dbReference>